<dbReference type="AlphaFoldDB" id="A0A6A5Q8M4"/>
<dbReference type="EMBL" id="ML979142">
    <property type="protein sequence ID" value="KAF1911719.1"/>
    <property type="molecule type" value="Genomic_DNA"/>
</dbReference>
<proteinExistence type="predicted"/>
<keyword evidence="1" id="KW-0732">Signal</keyword>
<evidence type="ECO:0000313" key="2">
    <source>
        <dbReference type="EMBL" id="KAF1911719.1"/>
    </source>
</evidence>
<evidence type="ECO:0000313" key="3">
    <source>
        <dbReference type="Proteomes" id="UP000800096"/>
    </source>
</evidence>
<accession>A0A6A5Q8M4</accession>
<organism evidence="2 3">
    <name type="scientific">Ampelomyces quisqualis</name>
    <name type="common">Powdery mildew agent</name>
    <dbReference type="NCBI Taxonomy" id="50730"/>
    <lineage>
        <taxon>Eukaryota</taxon>
        <taxon>Fungi</taxon>
        <taxon>Dikarya</taxon>
        <taxon>Ascomycota</taxon>
        <taxon>Pezizomycotina</taxon>
        <taxon>Dothideomycetes</taxon>
        <taxon>Pleosporomycetidae</taxon>
        <taxon>Pleosporales</taxon>
        <taxon>Pleosporineae</taxon>
        <taxon>Phaeosphaeriaceae</taxon>
        <taxon>Ampelomyces</taxon>
    </lineage>
</organism>
<evidence type="ECO:0000256" key="1">
    <source>
        <dbReference type="SAM" id="SignalP"/>
    </source>
</evidence>
<protein>
    <recommendedName>
        <fullName evidence="4">Secreted protein</fullName>
    </recommendedName>
</protein>
<sequence>MKASQFMFLTSIPLFQWLTMSAGQVYLKGLRYTFHPFKLFSVGARSSSMTGFRLGFPSHNSMSDGKCVNNLLTVTPLHVKFLGLSNLYGQSEAAELHWPNVRGRPRGP</sequence>
<keyword evidence="3" id="KW-1185">Reference proteome</keyword>
<evidence type="ECO:0008006" key="4">
    <source>
        <dbReference type="Google" id="ProtNLM"/>
    </source>
</evidence>
<dbReference type="Proteomes" id="UP000800096">
    <property type="component" value="Unassembled WGS sequence"/>
</dbReference>
<gene>
    <name evidence="2" type="ORF">BDU57DRAFT_523691</name>
</gene>
<feature type="chain" id="PRO_5025489192" description="Secreted protein" evidence="1">
    <location>
        <begin position="24"/>
        <end position="108"/>
    </location>
</feature>
<feature type="signal peptide" evidence="1">
    <location>
        <begin position="1"/>
        <end position="23"/>
    </location>
</feature>
<reference evidence="2" key="1">
    <citation type="journal article" date="2020" name="Stud. Mycol.">
        <title>101 Dothideomycetes genomes: a test case for predicting lifestyles and emergence of pathogens.</title>
        <authorList>
            <person name="Haridas S."/>
            <person name="Albert R."/>
            <person name="Binder M."/>
            <person name="Bloem J."/>
            <person name="Labutti K."/>
            <person name="Salamov A."/>
            <person name="Andreopoulos B."/>
            <person name="Baker S."/>
            <person name="Barry K."/>
            <person name="Bills G."/>
            <person name="Bluhm B."/>
            <person name="Cannon C."/>
            <person name="Castanera R."/>
            <person name="Culley D."/>
            <person name="Daum C."/>
            <person name="Ezra D."/>
            <person name="Gonzalez J."/>
            <person name="Henrissat B."/>
            <person name="Kuo A."/>
            <person name="Liang C."/>
            <person name="Lipzen A."/>
            <person name="Lutzoni F."/>
            <person name="Magnuson J."/>
            <person name="Mondo S."/>
            <person name="Nolan M."/>
            <person name="Ohm R."/>
            <person name="Pangilinan J."/>
            <person name="Park H.-J."/>
            <person name="Ramirez L."/>
            <person name="Alfaro M."/>
            <person name="Sun H."/>
            <person name="Tritt A."/>
            <person name="Yoshinaga Y."/>
            <person name="Zwiers L.-H."/>
            <person name="Turgeon B."/>
            <person name="Goodwin S."/>
            <person name="Spatafora J."/>
            <person name="Crous P."/>
            <person name="Grigoriev I."/>
        </authorList>
    </citation>
    <scope>NUCLEOTIDE SEQUENCE</scope>
    <source>
        <strain evidence="2">HMLAC05119</strain>
    </source>
</reference>
<name>A0A6A5Q8M4_AMPQU</name>